<dbReference type="InterPro" id="IPR051395">
    <property type="entry name" value="Cytochrome_c_Peroxidase/MauG"/>
</dbReference>
<keyword evidence="7" id="KW-0732">Signal</keyword>
<dbReference type="InterPro" id="IPR004852">
    <property type="entry name" value="Di-haem_cyt_c_peroxidsae"/>
</dbReference>
<evidence type="ECO:0000256" key="4">
    <source>
        <dbReference type="ARBA" id="ARBA00023002"/>
    </source>
</evidence>
<dbReference type="SUPFAM" id="SSF46626">
    <property type="entry name" value="Cytochrome c"/>
    <property type="match status" value="2"/>
</dbReference>
<evidence type="ECO:0000256" key="5">
    <source>
        <dbReference type="ARBA" id="ARBA00023004"/>
    </source>
</evidence>
<comment type="subcellular location">
    <subcellularLocation>
        <location evidence="1">Cell envelope</location>
    </subcellularLocation>
</comment>
<dbReference type="RefSeq" id="WP_265790882.1">
    <property type="nucleotide sequence ID" value="NZ_BAABRS010000003.1"/>
</dbReference>
<feature type="chain" id="PRO_5045996594" description="Cytochrome c domain-containing protein" evidence="7">
    <location>
        <begin position="24"/>
        <end position="457"/>
    </location>
</feature>
<organism evidence="9 10">
    <name type="scientific">Fodinibius salicampi</name>
    <dbReference type="NCBI Taxonomy" id="1920655"/>
    <lineage>
        <taxon>Bacteria</taxon>
        <taxon>Pseudomonadati</taxon>
        <taxon>Balneolota</taxon>
        <taxon>Balneolia</taxon>
        <taxon>Balneolales</taxon>
        <taxon>Balneolaceae</taxon>
        <taxon>Fodinibius</taxon>
    </lineage>
</organism>
<comment type="caution">
    <text evidence="9">The sequence shown here is derived from an EMBL/GenBank/DDBJ whole genome shotgun (WGS) entry which is preliminary data.</text>
</comment>
<feature type="signal peptide" evidence="7">
    <location>
        <begin position="1"/>
        <end position="23"/>
    </location>
</feature>
<protein>
    <recommendedName>
        <fullName evidence="8">Cytochrome c domain-containing protein</fullName>
    </recommendedName>
</protein>
<dbReference type="PANTHER" id="PTHR30600">
    <property type="entry name" value="CYTOCHROME C PEROXIDASE-RELATED"/>
    <property type="match status" value="1"/>
</dbReference>
<keyword evidence="5 6" id="KW-0408">Iron</keyword>
<dbReference type="Proteomes" id="UP001207337">
    <property type="component" value="Unassembled WGS sequence"/>
</dbReference>
<evidence type="ECO:0000256" key="1">
    <source>
        <dbReference type="ARBA" id="ARBA00004196"/>
    </source>
</evidence>
<proteinExistence type="predicted"/>
<evidence type="ECO:0000259" key="8">
    <source>
        <dbReference type="PROSITE" id="PS51007"/>
    </source>
</evidence>
<keyword evidence="4" id="KW-0560">Oxidoreductase</keyword>
<name>A0ABT3Q1F7_9BACT</name>
<dbReference type="InterPro" id="IPR036909">
    <property type="entry name" value="Cyt_c-like_dom_sf"/>
</dbReference>
<evidence type="ECO:0000256" key="6">
    <source>
        <dbReference type="PROSITE-ProRule" id="PRU00433"/>
    </source>
</evidence>
<dbReference type="InterPro" id="IPR009056">
    <property type="entry name" value="Cyt_c-like_dom"/>
</dbReference>
<keyword evidence="10" id="KW-1185">Reference proteome</keyword>
<sequence length="457" mass="50066">MFNKVRYGLLLLLIALVSGCTDITNIDDDGESSSNGLDSRLQKLAGQMGTDNLQSIKEPPEAKAELGRMLYHDKLLSGTKDVSCATCHNLKHQTTDGQSLSIGVDGQGEGPDRIMADANARNPRNATIVINRGLPEYHAILSDSRIAKTKSGFISPLGDDLPEGLDNMLAVQALTPVIDRGEMLGEQGSEDVFGEPNEIAMVEDDNSPEVWRRLMLRLMEIPEYVQLFKEAYPNVPEEELSFVHAANALAAFQISALTFTDSPWDQYLEGNQEALSRKAKRGGLLFFGKAKCAQCHNGPLLSDQEHHNIAVPQIGPGKGEAAPLDLGRYHVTNQEIDQFKFRTPPLRNVAITGPWMHNGAYTNLKDAIKHHLDPEHALTNYDVTQLAPDIQETYLGSDDIKSKLLETLDPALITPTRLTEKEVNEITAFLNSLTTPEAQNLSSVIPDSVPSGLPVDD</sequence>
<evidence type="ECO:0000256" key="3">
    <source>
        <dbReference type="ARBA" id="ARBA00022723"/>
    </source>
</evidence>
<keyword evidence="3 6" id="KW-0479">Metal-binding</keyword>
<dbReference type="Pfam" id="PF03150">
    <property type="entry name" value="CCP_MauG"/>
    <property type="match status" value="1"/>
</dbReference>
<feature type="domain" description="Cytochrome c" evidence="8">
    <location>
        <begin position="277"/>
        <end position="434"/>
    </location>
</feature>
<evidence type="ECO:0000313" key="10">
    <source>
        <dbReference type="Proteomes" id="UP001207337"/>
    </source>
</evidence>
<evidence type="ECO:0000313" key="9">
    <source>
        <dbReference type="EMBL" id="MCW9713883.1"/>
    </source>
</evidence>
<keyword evidence="2 6" id="KW-0349">Heme</keyword>
<dbReference type="EMBL" id="JAJNDC010000003">
    <property type="protein sequence ID" value="MCW9713883.1"/>
    <property type="molecule type" value="Genomic_DNA"/>
</dbReference>
<evidence type="ECO:0000256" key="7">
    <source>
        <dbReference type="SAM" id="SignalP"/>
    </source>
</evidence>
<dbReference type="PROSITE" id="PS51007">
    <property type="entry name" value="CYTC"/>
    <property type="match status" value="2"/>
</dbReference>
<dbReference type="Gene3D" id="1.10.760.10">
    <property type="entry name" value="Cytochrome c-like domain"/>
    <property type="match status" value="2"/>
</dbReference>
<accession>A0ABT3Q1F7</accession>
<feature type="domain" description="Cytochrome c" evidence="8">
    <location>
        <begin position="62"/>
        <end position="173"/>
    </location>
</feature>
<dbReference type="PROSITE" id="PS51257">
    <property type="entry name" value="PROKAR_LIPOPROTEIN"/>
    <property type="match status" value="1"/>
</dbReference>
<evidence type="ECO:0000256" key="2">
    <source>
        <dbReference type="ARBA" id="ARBA00022617"/>
    </source>
</evidence>
<reference evidence="9 10" key="1">
    <citation type="submission" date="2021-11" db="EMBL/GenBank/DDBJ databases">
        <title>Aliifidinibius sp. nov., a new bacterium isolated from saline soil.</title>
        <authorList>
            <person name="Galisteo C."/>
            <person name="De La Haba R."/>
            <person name="Sanchez-Porro C."/>
            <person name="Ventosa A."/>
        </authorList>
    </citation>
    <scope>NUCLEOTIDE SEQUENCE [LARGE SCALE GENOMIC DNA]</scope>
    <source>
        <strain evidence="9 10">KACC 190600</strain>
    </source>
</reference>
<gene>
    <name evidence="9" type="ORF">LQ318_13310</name>
</gene>